<reference evidence="1" key="2">
    <citation type="submission" date="2021-01" db="EMBL/GenBank/DDBJ databases">
        <authorList>
            <person name="Corre E."/>
            <person name="Pelletier E."/>
            <person name="Niang G."/>
            <person name="Scheremetjew M."/>
            <person name="Finn R."/>
            <person name="Kale V."/>
            <person name="Holt S."/>
            <person name="Cochrane G."/>
            <person name="Meng A."/>
            <person name="Brown T."/>
            <person name="Cohen L."/>
        </authorList>
    </citation>
    <scope>NUCLEOTIDE SEQUENCE</scope>
    <source>
        <strain evidence="1">E4-10</strain>
    </source>
</reference>
<dbReference type="Pfam" id="PF05336">
    <property type="entry name" value="rhaM"/>
    <property type="match status" value="1"/>
</dbReference>
<dbReference type="PANTHER" id="PTHR34389:SF2">
    <property type="entry name" value="L-RHAMNOSE MUTAROTASE"/>
    <property type="match status" value="1"/>
</dbReference>
<name>A0A5A8E6U4_CAFRO</name>
<dbReference type="Proteomes" id="UP000322899">
    <property type="component" value="Unassembled WGS sequence"/>
</dbReference>
<dbReference type="EMBL" id="HBET01008736">
    <property type="protein sequence ID" value="CAD8561495.1"/>
    <property type="molecule type" value="Transcribed_RNA"/>
</dbReference>
<dbReference type="InterPro" id="IPR011008">
    <property type="entry name" value="Dimeric_a/b-barrel"/>
</dbReference>
<evidence type="ECO:0008006" key="4">
    <source>
        <dbReference type="Google" id="ProtNLM"/>
    </source>
</evidence>
<reference evidence="2 3" key="1">
    <citation type="submission" date="2019-07" db="EMBL/GenBank/DDBJ databases">
        <title>Genomes of Cafeteria roenbergensis.</title>
        <authorList>
            <person name="Fischer M.G."/>
            <person name="Hackl T."/>
            <person name="Roman M."/>
        </authorList>
    </citation>
    <scope>NUCLEOTIDE SEQUENCE [LARGE SCALE GENOMIC DNA]</scope>
    <source>
        <strain evidence="2 3">E4-10P</strain>
    </source>
</reference>
<sequence length="128" mass="14355">MADATTATKPRRVAQVIRLKPEKLDEYRKLHAAVWPEVLGRIAASNIRNYTIFYSRETEMLFANFEYVGTDWDADMAAIAADESTRRWWEITDPCQESIAADPASGSADAAASGKAWWAVAEEVFHTD</sequence>
<organism evidence="2 3">
    <name type="scientific">Cafeteria roenbergensis</name>
    <name type="common">Marine flagellate</name>
    <dbReference type="NCBI Taxonomy" id="33653"/>
    <lineage>
        <taxon>Eukaryota</taxon>
        <taxon>Sar</taxon>
        <taxon>Stramenopiles</taxon>
        <taxon>Bigyra</taxon>
        <taxon>Opalozoa</taxon>
        <taxon>Bicosoecida</taxon>
        <taxon>Cafeteriaceae</taxon>
        <taxon>Cafeteria</taxon>
    </lineage>
</organism>
<accession>A0A5A8E6U4</accession>
<gene>
    <name evidence="1" type="ORF">CROE0942_LOCUS5872</name>
    <name evidence="2" type="ORF">FNF27_05056</name>
</gene>
<dbReference type="OrthoDB" id="9981546at2759"/>
<dbReference type="PANTHER" id="PTHR34389">
    <property type="entry name" value="L-RHAMNOSE MUTAROTASE"/>
    <property type="match status" value="1"/>
</dbReference>
<dbReference type="SUPFAM" id="SSF54909">
    <property type="entry name" value="Dimeric alpha+beta barrel"/>
    <property type="match status" value="1"/>
</dbReference>
<dbReference type="EMBL" id="VLTO01000033">
    <property type="protein sequence ID" value="KAA0173416.1"/>
    <property type="molecule type" value="Genomic_DNA"/>
</dbReference>
<dbReference type="AlphaFoldDB" id="A0A5A8E6U4"/>
<dbReference type="Gene3D" id="3.30.70.100">
    <property type="match status" value="1"/>
</dbReference>
<dbReference type="InterPro" id="IPR008000">
    <property type="entry name" value="Rham/fucose_mutarotase"/>
</dbReference>
<evidence type="ECO:0000313" key="3">
    <source>
        <dbReference type="Proteomes" id="UP000322899"/>
    </source>
</evidence>
<proteinExistence type="predicted"/>
<protein>
    <recommendedName>
        <fullName evidence="4">L-rhamnose mutarotase</fullName>
    </recommendedName>
</protein>
<evidence type="ECO:0000313" key="2">
    <source>
        <dbReference type="EMBL" id="KAA0173416.1"/>
    </source>
</evidence>
<dbReference type="GO" id="GO:0016857">
    <property type="term" value="F:racemase and epimerase activity, acting on carbohydrates and derivatives"/>
    <property type="evidence" value="ECO:0007669"/>
    <property type="project" value="InterPro"/>
</dbReference>
<evidence type="ECO:0000313" key="1">
    <source>
        <dbReference type="EMBL" id="CAD8561495.1"/>
    </source>
</evidence>